<gene>
    <name evidence="2" type="ORF">KP509_03G075600</name>
</gene>
<sequence length="109" mass="12609">MNLIIDEKHVEILIAGMWRKGIEHGGASPVGPTSSRNNEGAKSVFTSTIPTEPRKPIWYRAKKSSPELKRCRRVASYKAYTVEGRIKFSLRSGVRWIKNKYLDIRYGWW</sequence>
<reference evidence="2" key="1">
    <citation type="submission" date="2021-08" db="EMBL/GenBank/DDBJ databases">
        <title>WGS assembly of Ceratopteris richardii.</title>
        <authorList>
            <person name="Marchant D.B."/>
            <person name="Chen G."/>
            <person name="Jenkins J."/>
            <person name="Shu S."/>
            <person name="Leebens-Mack J."/>
            <person name="Grimwood J."/>
            <person name="Schmutz J."/>
            <person name="Soltis P."/>
            <person name="Soltis D."/>
            <person name="Chen Z.-H."/>
        </authorList>
    </citation>
    <scope>NUCLEOTIDE SEQUENCE</scope>
    <source>
        <strain evidence="2">Whitten #5841</strain>
        <tissue evidence="2">Leaf</tissue>
    </source>
</reference>
<proteinExistence type="predicted"/>
<dbReference type="AlphaFoldDB" id="A0A8T2V447"/>
<dbReference type="PANTHER" id="PTHR33193">
    <property type="entry name" value="DOMAIN PROTEIN, PUTATIVE (DUF3511)-RELATED"/>
    <property type="match status" value="1"/>
</dbReference>
<dbReference type="EMBL" id="CM035408">
    <property type="protein sequence ID" value="KAH7442182.1"/>
    <property type="molecule type" value="Genomic_DNA"/>
</dbReference>
<evidence type="ECO:0000313" key="2">
    <source>
        <dbReference type="EMBL" id="KAH7442182.1"/>
    </source>
</evidence>
<feature type="compositionally biased region" description="Polar residues" evidence="1">
    <location>
        <begin position="31"/>
        <end position="46"/>
    </location>
</feature>
<name>A0A8T2V447_CERRI</name>
<evidence type="ECO:0000256" key="1">
    <source>
        <dbReference type="SAM" id="MobiDB-lite"/>
    </source>
</evidence>
<protein>
    <submittedName>
        <fullName evidence="2">Uncharacterized protein</fullName>
    </submittedName>
</protein>
<feature type="region of interest" description="Disordered" evidence="1">
    <location>
        <begin position="25"/>
        <end position="46"/>
    </location>
</feature>
<keyword evidence="3" id="KW-1185">Reference proteome</keyword>
<dbReference type="PANTHER" id="PTHR33193:SF13">
    <property type="entry name" value="EXPRESSED PROTEIN"/>
    <property type="match status" value="1"/>
</dbReference>
<comment type="caution">
    <text evidence="2">The sequence shown here is derived from an EMBL/GenBank/DDBJ whole genome shotgun (WGS) entry which is preliminary data.</text>
</comment>
<dbReference type="InterPro" id="IPR021899">
    <property type="entry name" value="DUF3511"/>
</dbReference>
<dbReference type="Pfam" id="PF12023">
    <property type="entry name" value="DUF3511"/>
    <property type="match status" value="1"/>
</dbReference>
<evidence type="ECO:0000313" key="3">
    <source>
        <dbReference type="Proteomes" id="UP000825935"/>
    </source>
</evidence>
<organism evidence="2 3">
    <name type="scientific">Ceratopteris richardii</name>
    <name type="common">Triangle waterfern</name>
    <dbReference type="NCBI Taxonomy" id="49495"/>
    <lineage>
        <taxon>Eukaryota</taxon>
        <taxon>Viridiplantae</taxon>
        <taxon>Streptophyta</taxon>
        <taxon>Embryophyta</taxon>
        <taxon>Tracheophyta</taxon>
        <taxon>Polypodiopsida</taxon>
        <taxon>Polypodiidae</taxon>
        <taxon>Polypodiales</taxon>
        <taxon>Pteridineae</taxon>
        <taxon>Pteridaceae</taxon>
        <taxon>Parkerioideae</taxon>
        <taxon>Ceratopteris</taxon>
    </lineage>
</organism>
<dbReference type="OrthoDB" id="1655903at2759"/>
<accession>A0A8T2V447</accession>
<dbReference type="Proteomes" id="UP000825935">
    <property type="component" value="Chromosome 3"/>
</dbReference>